<dbReference type="InterPro" id="IPR025498">
    <property type="entry name" value="DUF4389"/>
</dbReference>
<name>A0ABW7PFT8_9ACTN</name>
<keyword evidence="2" id="KW-0472">Membrane</keyword>
<gene>
    <name evidence="3" type="ORF">WDV06_16740</name>
</gene>
<feature type="transmembrane region" description="Helical" evidence="2">
    <location>
        <begin position="129"/>
        <end position="149"/>
    </location>
</feature>
<dbReference type="Proteomes" id="UP001610631">
    <property type="component" value="Unassembled WGS sequence"/>
</dbReference>
<evidence type="ECO:0000313" key="3">
    <source>
        <dbReference type="EMBL" id="MFH7596727.1"/>
    </source>
</evidence>
<dbReference type="Pfam" id="PF14333">
    <property type="entry name" value="DUF4389"/>
    <property type="match status" value="2"/>
</dbReference>
<evidence type="ECO:0000256" key="2">
    <source>
        <dbReference type="SAM" id="Phobius"/>
    </source>
</evidence>
<keyword evidence="2" id="KW-1133">Transmembrane helix</keyword>
<sequence>MTTGWNPRPPQPGHPAAEHLPELDVPPPGPQRRWTVLLRFLLLLPQFIATAVLGIAAFFVTVVGWFAALFTGRLPAGIADFLGGYLAYETRVVGSAMLLVDRYPPFSFDGQGHPVRIELRPGELNRLAVLFRFVLMIPAAIVTSILQYGLAAACWVFWLITLVLGRMPGPVFGAVAAVLRFRMRYQAYVMMLTSAYPKRLFGDGPPVGQALAPAAVAAPSGTRPLLLGTPAKALVVLLLVLGVLGAGTSQTVRIRQERWGAVDGTGAAVGAGTAPIRTR</sequence>
<dbReference type="RefSeq" id="WP_395510542.1">
    <property type="nucleotide sequence ID" value="NZ_JBBDHD010000037.1"/>
</dbReference>
<reference evidence="3 4" key="1">
    <citation type="submission" date="2024-03" db="EMBL/GenBank/DDBJ databases">
        <title>Whole genome sequencing of Streptomyces racemochromogenes, to identify antimicrobial biosynthetic gene clusters.</title>
        <authorList>
            <person name="Suryawanshi P."/>
            <person name="Krishnaraj P.U."/>
            <person name="Arun Y.P."/>
            <person name="Suryawanshi M.P."/>
            <person name="Rakshit O."/>
        </authorList>
    </citation>
    <scope>NUCLEOTIDE SEQUENCE [LARGE SCALE GENOMIC DNA]</scope>
    <source>
        <strain evidence="3 4">AUDT626</strain>
    </source>
</reference>
<proteinExistence type="predicted"/>
<feature type="region of interest" description="Disordered" evidence="1">
    <location>
        <begin position="1"/>
        <end position="24"/>
    </location>
</feature>
<comment type="caution">
    <text evidence="3">The sequence shown here is derived from an EMBL/GenBank/DDBJ whole genome shotgun (WGS) entry which is preliminary data.</text>
</comment>
<protein>
    <submittedName>
        <fullName evidence="3">DUF4389 domain-containing protein</fullName>
    </submittedName>
</protein>
<keyword evidence="4" id="KW-1185">Reference proteome</keyword>
<feature type="transmembrane region" description="Helical" evidence="2">
    <location>
        <begin position="47"/>
        <end position="70"/>
    </location>
</feature>
<evidence type="ECO:0000256" key="1">
    <source>
        <dbReference type="SAM" id="MobiDB-lite"/>
    </source>
</evidence>
<dbReference type="EMBL" id="JBBDHD010000037">
    <property type="protein sequence ID" value="MFH7596727.1"/>
    <property type="molecule type" value="Genomic_DNA"/>
</dbReference>
<keyword evidence="2" id="KW-0812">Transmembrane</keyword>
<feature type="transmembrane region" description="Helical" evidence="2">
    <location>
        <begin position="155"/>
        <end position="179"/>
    </location>
</feature>
<evidence type="ECO:0000313" key="4">
    <source>
        <dbReference type="Proteomes" id="UP001610631"/>
    </source>
</evidence>
<accession>A0ABW7PFT8</accession>
<organism evidence="3 4">
    <name type="scientific">Streptomyces racemochromogenes</name>
    <dbReference type="NCBI Taxonomy" id="67353"/>
    <lineage>
        <taxon>Bacteria</taxon>
        <taxon>Bacillati</taxon>
        <taxon>Actinomycetota</taxon>
        <taxon>Actinomycetes</taxon>
        <taxon>Kitasatosporales</taxon>
        <taxon>Streptomycetaceae</taxon>
        <taxon>Streptomyces</taxon>
    </lineage>
</organism>